<dbReference type="InterPro" id="IPR031621">
    <property type="entry name" value="HisKA_7TM"/>
</dbReference>
<evidence type="ECO:0000256" key="1">
    <source>
        <dbReference type="ARBA" id="ARBA00000085"/>
    </source>
</evidence>
<keyword evidence="3" id="KW-0808">Transferase</keyword>
<evidence type="ECO:0000256" key="8">
    <source>
        <dbReference type="SAM" id="Phobius"/>
    </source>
</evidence>
<evidence type="ECO:0000256" key="6">
    <source>
        <dbReference type="ARBA" id="ARBA00022840"/>
    </source>
</evidence>
<feature type="domain" description="Histidine kinase" evidence="9">
    <location>
        <begin position="359"/>
        <end position="547"/>
    </location>
</feature>
<evidence type="ECO:0000256" key="4">
    <source>
        <dbReference type="ARBA" id="ARBA00022741"/>
    </source>
</evidence>
<dbReference type="EC" id="2.7.13.3" evidence="2"/>
<dbReference type="SUPFAM" id="SSF55874">
    <property type="entry name" value="ATPase domain of HSP90 chaperone/DNA topoisomerase II/histidine kinase"/>
    <property type="match status" value="1"/>
</dbReference>
<dbReference type="EMBL" id="JBHSXN010000002">
    <property type="protein sequence ID" value="MFC6953323.1"/>
    <property type="molecule type" value="Genomic_DNA"/>
</dbReference>
<evidence type="ECO:0000256" key="5">
    <source>
        <dbReference type="ARBA" id="ARBA00022777"/>
    </source>
</evidence>
<dbReference type="InterPro" id="IPR005467">
    <property type="entry name" value="His_kinase_dom"/>
</dbReference>
<keyword evidence="12" id="KW-1185">Reference proteome</keyword>
<feature type="domain" description="PAC" evidence="10">
    <location>
        <begin position="303"/>
        <end position="355"/>
    </location>
</feature>
<dbReference type="GO" id="GO:0005524">
    <property type="term" value="F:ATP binding"/>
    <property type="evidence" value="ECO:0007669"/>
    <property type="project" value="UniProtKB-KW"/>
</dbReference>
<feature type="transmembrane region" description="Helical" evidence="8">
    <location>
        <begin position="37"/>
        <end position="57"/>
    </location>
</feature>
<keyword evidence="8" id="KW-0812">Transmembrane</keyword>
<dbReference type="Proteomes" id="UP001596395">
    <property type="component" value="Unassembled WGS sequence"/>
</dbReference>
<dbReference type="PROSITE" id="PS50113">
    <property type="entry name" value="PAC"/>
    <property type="match status" value="1"/>
</dbReference>
<dbReference type="RefSeq" id="WP_336350284.1">
    <property type="nucleotide sequence ID" value="NZ_JAZAQL010000002.1"/>
</dbReference>
<keyword evidence="5 11" id="KW-0418">Kinase</keyword>
<dbReference type="GO" id="GO:0004673">
    <property type="term" value="F:protein histidine kinase activity"/>
    <property type="evidence" value="ECO:0007669"/>
    <property type="project" value="UniProtKB-EC"/>
</dbReference>
<feature type="transmembrane region" description="Helical" evidence="8">
    <location>
        <begin position="222"/>
        <end position="240"/>
    </location>
</feature>
<feature type="transmembrane region" description="Helical" evidence="8">
    <location>
        <begin position="156"/>
        <end position="178"/>
    </location>
</feature>
<name>A0ABD5VFP5_9EURY</name>
<dbReference type="Gene3D" id="3.30.450.20">
    <property type="entry name" value="PAS domain"/>
    <property type="match status" value="1"/>
</dbReference>
<keyword evidence="6" id="KW-0067">ATP-binding</keyword>
<feature type="region of interest" description="Disordered" evidence="7">
    <location>
        <begin position="566"/>
        <end position="585"/>
    </location>
</feature>
<feature type="transmembrane region" description="Helical" evidence="8">
    <location>
        <begin position="6"/>
        <end position="25"/>
    </location>
</feature>
<dbReference type="PANTHER" id="PTHR44936">
    <property type="entry name" value="SENSOR PROTEIN CREC"/>
    <property type="match status" value="1"/>
</dbReference>
<keyword evidence="8" id="KW-1133">Transmembrane helix</keyword>
<evidence type="ECO:0000313" key="12">
    <source>
        <dbReference type="Proteomes" id="UP001596395"/>
    </source>
</evidence>
<evidence type="ECO:0000313" key="11">
    <source>
        <dbReference type="EMBL" id="MFC6953323.1"/>
    </source>
</evidence>
<dbReference type="SUPFAM" id="SSF55785">
    <property type="entry name" value="PYP-like sensor domain (PAS domain)"/>
    <property type="match status" value="1"/>
</dbReference>
<feature type="transmembrane region" description="Helical" evidence="8">
    <location>
        <begin position="100"/>
        <end position="119"/>
    </location>
</feature>
<dbReference type="NCBIfam" id="TIGR00229">
    <property type="entry name" value="sensory_box"/>
    <property type="match status" value="1"/>
</dbReference>
<comment type="caution">
    <text evidence="11">The sequence shown here is derived from an EMBL/GenBank/DDBJ whole genome shotgun (WGS) entry which is preliminary data.</text>
</comment>
<dbReference type="Pfam" id="PF13426">
    <property type="entry name" value="PAS_9"/>
    <property type="match status" value="1"/>
</dbReference>
<proteinExistence type="predicted"/>
<accession>A0ABD5VFP5</accession>
<sequence>MGGFPFLSGVLVVAGLATGSLAYLGYRQRDRPGARTFALLAATMTGYAFLYALSLPVQAGPLRSALGAAQWFAIAPLPVVWLLFALEYSGRPEYLTRRVVVSLSVVPALAVAAVVANAMPVPDALLVSRFGDLFYPTTTAEAWMGHTFITHGQGPLYVLFIVVAYVFFITGVAILFEFVVRFDRLYKHQAASLVVGALFPWVGNVVAVLGAEPIPGLDVLPFTLPITALLFANAIFRYDLLDFVPATRRRGASALVADMRDAVVVVDDAERVVDVNPAASERFDLDRERALGASLTSVAGVTLDPDEELFEVVNDGSVYEVTVSPVHDRYGSVIGRTLVFRDITEHRDAQQRLEVLNRVLRHNLRTEVNVISGYATMVERQLKDDGASMAAEISTAAGTLDELGQKAREVERIMSRDDDADTYALADLLDDAVSRVTDEHPNVVVDVYTPSRAVHVDVDAVVFEAVVADLVDALAHYGDDVISVRAFTFDGDLTVRASDDGSGIPASEYEVVRRGEETPLEHASGLSLWLVKWGVRSLGGAVEFDDDGDAVLDIAECVADVGPSAVSGGRPGGVAAADGGDDRET</sequence>
<dbReference type="InterPro" id="IPR000014">
    <property type="entry name" value="PAS"/>
</dbReference>
<dbReference type="InterPro" id="IPR036890">
    <property type="entry name" value="HATPase_C_sf"/>
</dbReference>
<feature type="transmembrane region" description="Helical" evidence="8">
    <location>
        <begin position="69"/>
        <end position="88"/>
    </location>
</feature>
<keyword evidence="8" id="KW-0472">Membrane</keyword>
<protein>
    <recommendedName>
        <fullName evidence="2">histidine kinase</fullName>
        <ecNumber evidence="2">2.7.13.3</ecNumber>
    </recommendedName>
</protein>
<dbReference type="InterPro" id="IPR000700">
    <property type="entry name" value="PAS-assoc_C"/>
</dbReference>
<dbReference type="PROSITE" id="PS50109">
    <property type="entry name" value="HIS_KIN"/>
    <property type="match status" value="1"/>
</dbReference>
<dbReference type="InterPro" id="IPR035965">
    <property type="entry name" value="PAS-like_dom_sf"/>
</dbReference>
<evidence type="ECO:0000256" key="7">
    <source>
        <dbReference type="SAM" id="MobiDB-lite"/>
    </source>
</evidence>
<evidence type="ECO:0000256" key="3">
    <source>
        <dbReference type="ARBA" id="ARBA00022679"/>
    </source>
</evidence>
<reference evidence="11 12" key="1">
    <citation type="journal article" date="2019" name="Int. J. Syst. Evol. Microbiol.">
        <title>The Global Catalogue of Microorganisms (GCM) 10K type strain sequencing project: providing services to taxonomists for standard genome sequencing and annotation.</title>
        <authorList>
            <consortium name="The Broad Institute Genomics Platform"/>
            <consortium name="The Broad Institute Genome Sequencing Center for Infectious Disease"/>
            <person name="Wu L."/>
            <person name="Ma J."/>
        </authorList>
    </citation>
    <scope>NUCLEOTIDE SEQUENCE [LARGE SCALE GENOMIC DNA]</scope>
    <source>
        <strain evidence="11 12">GX26</strain>
    </source>
</reference>
<dbReference type="AlphaFoldDB" id="A0ABD5VFP5"/>
<evidence type="ECO:0000259" key="9">
    <source>
        <dbReference type="PROSITE" id="PS50109"/>
    </source>
</evidence>
<evidence type="ECO:0000256" key="2">
    <source>
        <dbReference type="ARBA" id="ARBA00012438"/>
    </source>
</evidence>
<gene>
    <name evidence="11" type="ORF">ACFQGB_10655</name>
</gene>
<dbReference type="Gene3D" id="3.30.565.10">
    <property type="entry name" value="Histidine kinase-like ATPase, C-terminal domain"/>
    <property type="match status" value="1"/>
</dbReference>
<dbReference type="InterPro" id="IPR050980">
    <property type="entry name" value="2C_sensor_his_kinase"/>
</dbReference>
<dbReference type="Pfam" id="PF16927">
    <property type="entry name" value="HisKA_7TM"/>
    <property type="match status" value="1"/>
</dbReference>
<organism evidence="11 12">
    <name type="scientific">Halorubellus litoreus</name>
    <dbReference type="NCBI Taxonomy" id="755308"/>
    <lineage>
        <taxon>Archaea</taxon>
        <taxon>Methanobacteriati</taxon>
        <taxon>Methanobacteriota</taxon>
        <taxon>Stenosarchaea group</taxon>
        <taxon>Halobacteria</taxon>
        <taxon>Halobacteriales</taxon>
        <taxon>Halorubellaceae</taxon>
        <taxon>Halorubellus</taxon>
    </lineage>
</organism>
<dbReference type="PANTHER" id="PTHR44936:SF10">
    <property type="entry name" value="SENSOR PROTEIN RSTB"/>
    <property type="match status" value="1"/>
</dbReference>
<feature type="transmembrane region" description="Helical" evidence="8">
    <location>
        <begin position="190"/>
        <end position="210"/>
    </location>
</feature>
<comment type="catalytic activity">
    <reaction evidence="1">
        <text>ATP + protein L-histidine = ADP + protein N-phospho-L-histidine.</text>
        <dbReference type="EC" id="2.7.13.3"/>
    </reaction>
</comment>
<dbReference type="CDD" id="cd00130">
    <property type="entry name" value="PAS"/>
    <property type="match status" value="1"/>
</dbReference>
<evidence type="ECO:0000259" key="10">
    <source>
        <dbReference type="PROSITE" id="PS50113"/>
    </source>
</evidence>
<keyword evidence="4" id="KW-0547">Nucleotide-binding</keyword>